<keyword evidence="6" id="KW-1185">Reference proteome</keyword>
<accession>A0AAD4D6U3</accession>
<evidence type="ECO:0000256" key="2">
    <source>
        <dbReference type="ARBA" id="ARBA00022801"/>
    </source>
</evidence>
<evidence type="ECO:0000256" key="3">
    <source>
        <dbReference type="SAM" id="MobiDB-lite"/>
    </source>
</evidence>
<feature type="region of interest" description="Disordered" evidence="3">
    <location>
        <begin position="1"/>
        <end position="30"/>
    </location>
</feature>
<comment type="similarity">
    <text evidence="1">Belongs to the AB hydrolase superfamily.</text>
</comment>
<dbReference type="Proteomes" id="UP001194580">
    <property type="component" value="Unassembled WGS sequence"/>
</dbReference>
<dbReference type="Pfam" id="PF00561">
    <property type="entry name" value="Abhydrolase_1"/>
    <property type="match status" value="1"/>
</dbReference>
<feature type="domain" description="AB hydrolase-1" evidence="4">
    <location>
        <begin position="32"/>
        <end position="259"/>
    </location>
</feature>
<dbReference type="PANTHER" id="PTHR46118">
    <property type="entry name" value="PROTEIN ABHD11"/>
    <property type="match status" value="1"/>
</dbReference>
<dbReference type="PANTHER" id="PTHR46118:SF4">
    <property type="entry name" value="PROTEIN ABHD11"/>
    <property type="match status" value="1"/>
</dbReference>
<protein>
    <recommendedName>
        <fullName evidence="4">AB hydrolase-1 domain-containing protein</fullName>
    </recommendedName>
</protein>
<proteinExistence type="inferred from homology"/>
<feature type="non-terminal residue" evidence="5">
    <location>
        <position position="259"/>
    </location>
</feature>
<dbReference type="EMBL" id="JAAAIL010001303">
    <property type="protein sequence ID" value="KAG0270808.1"/>
    <property type="molecule type" value="Genomic_DNA"/>
</dbReference>
<evidence type="ECO:0000256" key="1">
    <source>
        <dbReference type="ARBA" id="ARBA00008645"/>
    </source>
</evidence>
<dbReference type="Gene3D" id="3.40.50.1820">
    <property type="entry name" value="alpha/beta hydrolase"/>
    <property type="match status" value="1"/>
</dbReference>
<evidence type="ECO:0000313" key="5">
    <source>
        <dbReference type="EMBL" id="KAG0270808.1"/>
    </source>
</evidence>
<evidence type="ECO:0000313" key="6">
    <source>
        <dbReference type="Proteomes" id="UP001194580"/>
    </source>
</evidence>
<reference evidence="5" key="1">
    <citation type="journal article" date="2020" name="Fungal Divers.">
        <title>Resolving the Mortierellaceae phylogeny through synthesis of multi-gene phylogenetics and phylogenomics.</title>
        <authorList>
            <person name="Vandepol N."/>
            <person name="Liber J."/>
            <person name="Desiro A."/>
            <person name="Na H."/>
            <person name="Kennedy M."/>
            <person name="Barry K."/>
            <person name="Grigoriev I.V."/>
            <person name="Miller A.N."/>
            <person name="O'Donnell K."/>
            <person name="Stajich J.E."/>
            <person name="Bonito G."/>
        </authorList>
    </citation>
    <scope>NUCLEOTIDE SEQUENCE</scope>
    <source>
        <strain evidence="5">NRRL 28262</strain>
    </source>
</reference>
<dbReference type="SUPFAM" id="SSF53474">
    <property type="entry name" value="alpha/beta-Hydrolases"/>
    <property type="match status" value="1"/>
</dbReference>
<dbReference type="AlphaFoldDB" id="A0AAD4D6U3"/>
<organism evidence="5 6">
    <name type="scientific">Linnemannia exigua</name>
    <dbReference type="NCBI Taxonomy" id="604196"/>
    <lineage>
        <taxon>Eukaryota</taxon>
        <taxon>Fungi</taxon>
        <taxon>Fungi incertae sedis</taxon>
        <taxon>Mucoromycota</taxon>
        <taxon>Mortierellomycotina</taxon>
        <taxon>Mortierellomycetes</taxon>
        <taxon>Mortierellales</taxon>
        <taxon>Mortierellaceae</taxon>
        <taxon>Linnemannia</taxon>
    </lineage>
</organism>
<dbReference type="GO" id="GO:0052689">
    <property type="term" value="F:carboxylic ester hydrolase activity"/>
    <property type="evidence" value="ECO:0007669"/>
    <property type="project" value="TreeGrafter"/>
</dbReference>
<evidence type="ECO:0000259" key="4">
    <source>
        <dbReference type="Pfam" id="PF00561"/>
    </source>
</evidence>
<gene>
    <name evidence="5" type="ORF">BGZ95_001508</name>
</gene>
<name>A0AAD4D6U3_9FUNG</name>
<keyword evidence="2" id="KW-0378">Hydrolase</keyword>
<comment type="caution">
    <text evidence="5">The sequence shown here is derived from an EMBL/GenBank/DDBJ whole genome shotgun (WGS) entry which is preliminary data.</text>
</comment>
<dbReference type="InterPro" id="IPR029058">
    <property type="entry name" value="AB_hydrolase_fold"/>
</dbReference>
<dbReference type="InterPro" id="IPR000073">
    <property type="entry name" value="AB_hydrolase_1"/>
</dbReference>
<dbReference type="GO" id="GO:0005739">
    <property type="term" value="C:mitochondrion"/>
    <property type="evidence" value="ECO:0007669"/>
    <property type="project" value="TreeGrafter"/>
</dbReference>
<sequence length="259" mass="28824">MAIATGKLSSPVSLSFADTPKPSPKEEAKSQPIVVMHGLFGSKQNWKALSKAMAHRLNTRVLTVDLRNHGESGHSEEHDYANMANDIVHFLKEQELEKPIIIGHSMGGKVAMNLALKQAPIDRMVVVDMAPVKVKLSTEFAKYVGSMKEIQNAYVKKQSEADTIMKKSVADLGVRQFLLTNLKRDATGDGYSFRIPFETLGGSLEKLGQFDFVPGVDKFDGKVLFIRGIKSKYIEEKEMDAIRSFFPQARIESLNTGHW</sequence>